<keyword evidence="8" id="KW-1185">Reference proteome</keyword>
<dbReference type="Proteomes" id="UP001182556">
    <property type="component" value="Unassembled WGS sequence"/>
</dbReference>
<proteinExistence type="inferred from homology"/>
<evidence type="ECO:0000256" key="3">
    <source>
        <dbReference type="ARBA" id="ARBA00008105"/>
    </source>
</evidence>
<dbReference type="PANTHER" id="PTHR12838:SF0">
    <property type="entry name" value="U3 SMALL NUCLEOLAR RNA-ASSOCIATED PROTEIN 11-RELATED"/>
    <property type="match status" value="1"/>
</dbReference>
<dbReference type="InterPro" id="IPR007144">
    <property type="entry name" value="SSU_processome_Utp11"/>
</dbReference>
<comment type="caution">
    <text evidence="7">The sequence shown here is derived from an EMBL/GenBank/DDBJ whole genome shotgun (WGS) entry which is preliminary data.</text>
</comment>
<accession>A0AAD9CY00</accession>
<gene>
    <name evidence="7" type="ORF">DB88DRAFT_488988</name>
</gene>
<dbReference type="GO" id="GO:0006364">
    <property type="term" value="P:rRNA processing"/>
    <property type="evidence" value="ECO:0007669"/>
    <property type="project" value="UniProtKB-KW"/>
</dbReference>
<dbReference type="EMBL" id="JAODAN010000005">
    <property type="protein sequence ID" value="KAK1924064.1"/>
    <property type="molecule type" value="Genomic_DNA"/>
</dbReference>
<evidence type="ECO:0000256" key="6">
    <source>
        <dbReference type="SAM" id="MobiDB-lite"/>
    </source>
</evidence>
<feature type="compositionally biased region" description="Acidic residues" evidence="6">
    <location>
        <begin position="232"/>
        <end position="241"/>
    </location>
</feature>
<protein>
    <submittedName>
        <fullName evidence="7">Small-subunit processome</fullName>
    </submittedName>
</protein>
<dbReference type="AlphaFoldDB" id="A0AAD9CY00"/>
<feature type="region of interest" description="Disordered" evidence="6">
    <location>
        <begin position="220"/>
        <end position="241"/>
    </location>
</feature>
<name>A0AAD9CY00_PAPLA</name>
<keyword evidence="4" id="KW-0698">rRNA processing</keyword>
<evidence type="ECO:0000256" key="2">
    <source>
        <dbReference type="ARBA" id="ARBA00004604"/>
    </source>
</evidence>
<evidence type="ECO:0000256" key="5">
    <source>
        <dbReference type="ARBA" id="ARBA00023242"/>
    </source>
</evidence>
<keyword evidence="5" id="KW-0539">Nucleus</keyword>
<evidence type="ECO:0000256" key="4">
    <source>
        <dbReference type="ARBA" id="ARBA00022552"/>
    </source>
</evidence>
<sequence length="324" mass="36539">MGTSKNKHLGAARPFRERGQVGSRARFGLLEKHKDYVHRARDYRSKQDRLKKLREKAAFRNKDEFYHGMTKAKTKNGVEMGDRGNVALSAETVKLLKTQDVGYVRMQIAKDQKKIDTLRKELETLLPTKGTYEAEWGPLSELAEIEKLAEMGIVVQPNSSSAGSSRAKGKRKAVEVEKHITFAETPSDLETIRAGPSTVKPKNEPVEVVDLGWEEEDAGKRKAKSQLAEVGQEADDTDEAVDAEQAQQHRLALYAALSARLVRVRELRIVEQKLGSTLGLFGKGAAQKVRKAGWVEDESAPEDRNGERKRYERTLFKWKLDRKK</sequence>
<evidence type="ECO:0000313" key="7">
    <source>
        <dbReference type="EMBL" id="KAK1924064.1"/>
    </source>
</evidence>
<dbReference type="Pfam" id="PF03998">
    <property type="entry name" value="Utp11"/>
    <property type="match status" value="1"/>
</dbReference>
<comment type="function">
    <text evidence="1">Involved in nucleolar processing of pre-18S ribosomal RNA.</text>
</comment>
<dbReference type="PANTHER" id="PTHR12838">
    <property type="entry name" value="U3 SMALL NUCLEOLAR RNA-ASSOCIATED PROTEIN 11"/>
    <property type="match status" value="1"/>
</dbReference>
<organism evidence="7 8">
    <name type="scientific">Papiliotrema laurentii</name>
    <name type="common">Cryptococcus laurentii</name>
    <dbReference type="NCBI Taxonomy" id="5418"/>
    <lineage>
        <taxon>Eukaryota</taxon>
        <taxon>Fungi</taxon>
        <taxon>Dikarya</taxon>
        <taxon>Basidiomycota</taxon>
        <taxon>Agaricomycotina</taxon>
        <taxon>Tremellomycetes</taxon>
        <taxon>Tremellales</taxon>
        <taxon>Rhynchogastremaceae</taxon>
        <taxon>Papiliotrema</taxon>
    </lineage>
</organism>
<evidence type="ECO:0000313" key="8">
    <source>
        <dbReference type="Proteomes" id="UP001182556"/>
    </source>
</evidence>
<dbReference type="GO" id="GO:0032040">
    <property type="term" value="C:small-subunit processome"/>
    <property type="evidence" value="ECO:0007669"/>
    <property type="project" value="InterPro"/>
</dbReference>
<comment type="subcellular location">
    <subcellularLocation>
        <location evidence="2">Nucleus</location>
        <location evidence="2">Nucleolus</location>
    </subcellularLocation>
</comment>
<evidence type="ECO:0000256" key="1">
    <source>
        <dbReference type="ARBA" id="ARBA00004099"/>
    </source>
</evidence>
<comment type="similarity">
    <text evidence="3">Belongs to the UTP11 family.</text>
</comment>
<reference evidence="7" key="1">
    <citation type="submission" date="2023-02" db="EMBL/GenBank/DDBJ databases">
        <title>Identification and recombinant expression of a fungal hydrolase from Papiliotrema laurentii that hydrolyzes apple cutin and clears colloidal polyester polyurethane.</title>
        <authorList>
            <consortium name="DOE Joint Genome Institute"/>
            <person name="Roman V.A."/>
            <person name="Bojanowski C."/>
            <person name="Crable B.R."/>
            <person name="Wagner D.N."/>
            <person name="Hung C.S."/>
            <person name="Nadeau L.J."/>
            <person name="Schratz L."/>
            <person name="Haridas S."/>
            <person name="Pangilinan J."/>
            <person name="Lipzen A."/>
            <person name="Na H."/>
            <person name="Yan M."/>
            <person name="Ng V."/>
            <person name="Grigoriev I.V."/>
            <person name="Spatafora J.W."/>
            <person name="Barlow D."/>
            <person name="Biffinger J."/>
            <person name="Kelley-Loughnane N."/>
            <person name="Varaljay V.A."/>
            <person name="Crookes-Goodson W.J."/>
        </authorList>
    </citation>
    <scope>NUCLEOTIDE SEQUENCE</scope>
    <source>
        <strain evidence="7">5307AH</strain>
    </source>
</reference>